<evidence type="ECO:0000256" key="1">
    <source>
        <dbReference type="SAM" id="MobiDB-lite"/>
    </source>
</evidence>
<name>A0A7S3YVY5_9EUKA</name>
<protein>
    <submittedName>
        <fullName evidence="2">Uncharacterized protein</fullName>
    </submittedName>
</protein>
<accession>A0A7S3YVY5</accession>
<sequence length="259" mass="28418">MHMASIPAAKILQSASRLQAFLFTPPQLVSKTTPPTSANSLASPPRGPRHGSPGRGGGVGVGSKKRSERRKESTGSGLGRAPRAASLLSRRQHKMIKGRPQHGRDVEGIPSAAFTFFFSTSAGTTTAKLSQLFRTPFTARTAVELPYSLPVYRSPTSQEMRIFSSGWEIKGRPITDDEEGRGLDQLRKIAVEKLSRFVQLGERYVMKYEATTMHARTTLDINRRKESVDGMEEKDAREKLTWLEGMVEKAANAAFGSAQ</sequence>
<proteinExistence type="predicted"/>
<feature type="compositionally biased region" description="Low complexity" evidence="1">
    <location>
        <begin position="79"/>
        <end position="89"/>
    </location>
</feature>
<reference evidence="2" key="1">
    <citation type="submission" date="2021-01" db="EMBL/GenBank/DDBJ databases">
        <authorList>
            <person name="Corre E."/>
            <person name="Pelletier E."/>
            <person name="Niang G."/>
            <person name="Scheremetjew M."/>
            <person name="Finn R."/>
            <person name="Kale V."/>
            <person name="Holt S."/>
            <person name="Cochrane G."/>
            <person name="Meng A."/>
            <person name="Brown T."/>
            <person name="Cohen L."/>
        </authorList>
    </citation>
    <scope>NUCLEOTIDE SEQUENCE</scope>
    <source>
        <strain evidence="2">CCCM811</strain>
    </source>
</reference>
<dbReference type="AlphaFoldDB" id="A0A7S3YVY5"/>
<gene>
    <name evidence="2" type="ORF">LGLO00237_LOCUS15240</name>
</gene>
<feature type="compositionally biased region" description="Basic residues" evidence="1">
    <location>
        <begin position="90"/>
        <end position="101"/>
    </location>
</feature>
<organism evidence="2">
    <name type="scientific">Lotharella globosa</name>
    <dbReference type="NCBI Taxonomy" id="91324"/>
    <lineage>
        <taxon>Eukaryota</taxon>
        <taxon>Sar</taxon>
        <taxon>Rhizaria</taxon>
        <taxon>Cercozoa</taxon>
        <taxon>Chlorarachniophyceae</taxon>
        <taxon>Lotharella</taxon>
    </lineage>
</organism>
<feature type="region of interest" description="Disordered" evidence="1">
    <location>
        <begin position="28"/>
        <end position="105"/>
    </location>
</feature>
<evidence type="ECO:0000313" key="2">
    <source>
        <dbReference type="EMBL" id="CAE0663638.1"/>
    </source>
</evidence>
<feature type="compositionally biased region" description="Polar residues" evidence="1">
    <location>
        <begin position="28"/>
        <end position="42"/>
    </location>
</feature>
<dbReference type="EMBL" id="HBIV01021176">
    <property type="protein sequence ID" value="CAE0663638.1"/>
    <property type="molecule type" value="Transcribed_RNA"/>
</dbReference>